<reference evidence="2 3" key="1">
    <citation type="journal article" date="2013" name="Curr. Biol.">
        <title>The Genome of the Foraminiferan Reticulomyxa filosa.</title>
        <authorList>
            <person name="Glockner G."/>
            <person name="Hulsmann N."/>
            <person name="Schleicher M."/>
            <person name="Noegel A.A."/>
            <person name="Eichinger L."/>
            <person name="Gallinger C."/>
            <person name="Pawlowski J."/>
            <person name="Sierra R."/>
            <person name="Euteneuer U."/>
            <person name="Pillet L."/>
            <person name="Moustafa A."/>
            <person name="Platzer M."/>
            <person name="Groth M."/>
            <person name="Szafranski K."/>
            <person name="Schliwa M."/>
        </authorList>
    </citation>
    <scope>NUCLEOTIDE SEQUENCE [LARGE SCALE GENOMIC DNA]</scope>
</reference>
<evidence type="ECO:0000256" key="1">
    <source>
        <dbReference type="ARBA" id="ARBA00001962"/>
    </source>
</evidence>
<dbReference type="Pfam" id="PF05721">
    <property type="entry name" value="PhyH"/>
    <property type="match status" value="1"/>
</dbReference>
<comment type="cofactor">
    <cofactor evidence="1">
        <name>Fe cation</name>
        <dbReference type="ChEBI" id="CHEBI:24875"/>
    </cofactor>
</comment>
<keyword evidence="2" id="KW-0560">Oxidoreductase</keyword>
<dbReference type="PANTHER" id="PTHR20883">
    <property type="entry name" value="PHYTANOYL-COA DIOXYGENASE DOMAIN CONTAINING 1"/>
    <property type="match status" value="1"/>
</dbReference>
<dbReference type="SUPFAM" id="SSF51197">
    <property type="entry name" value="Clavaminate synthase-like"/>
    <property type="match status" value="1"/>
</dbReference>
<organism evidence="2 3">
    <name type="scientific">Reticulomyxa filosa</name>
    <dbReference type="NCBI Taxonomy" id="46433"/>
    <lineage>
        <taxon>Eukaryota</taxon>
        <taxon>Sar</taxon>
        <taxon>Rhizaria</taxon>
        <taxon>Retaria</taxon>
        <taxon>Foraminifera</taxon>
        <taxon>Monothalamids</taxon>
        <taxon>Reticulomyxidae</taxon>
        <taxon>Reticulomyxa</taxon>
    </lineage>
</organism>
<dbReference type="OrthoDB" id="445007at2759"/>
<dbReference type="Gene3D" id="2.60.120.620">
    <property type="entry name" value="q2cbj1_9rhob like domain"/>
    <property type="match status" value="1"/>
</dbReference>
<name>X6MRZ9_RETFI</name>
<comment type="caution">
    <text evidence="2">The sequence shown here is derived from an EMBL/GenBank/DDBJ whole genome shotgun (WGS) entry which is preliminary data.</text>
</comment>
<keyword evidence="2" id="KW-0223">Dioxygenase</keyword>
<dbReference type="EMBL" id="ASPP01018281">
    <property type="protein sequence ID" value="ETO16416.1"/>
    <property type="molecule type" value="Genomic_DNA"/>
</dbReference>
<accession>X6MRZ9</accession>
<evidence type="ECO:0000313" key="2">
    <source>
        <dbReference type="EMBL" id="ETO16416.1"/>
    </source>
</evidence>
<dbReference type="InterPro" id="IPR008775">
    <property type="entry name" value="Phytyl_CoA_dOase-like"/>
</dbReference>
<dbReference type="PANTHER" id="PTHR20883:SF48">
    <property type="entry name" value="ECTOINE DIOXYGENASE"/>
    <property type="match status" value="1"/>
</dbReference>
<sequence length="304" mass="35393">MYHPFLDFLSSEFKIASIYVQKKKHEIQRDQRRFYFLFSFKVLLSEKRQKKEDTVKMSGISLLAKSKYLPTSLRPRSVRFVSSGNVPKISNYSTHQTKSHFANAATKTTNLEEAIRSDFYGVMKRDYHEEHLSSEQVEEFNENGFVKTPELFSPTETQELIDFVTEVQRWKETPFKWMQYFEYYGENKTRELCRTENFFSYHPALQNLIVPKLLPMLAQLFGEPAVMYKEKINYKLANGGPFPAHQDAPAYGTFGHKYHITALIAIDDANEQNGCLEFVRNTHKDLVILPHNAAGVIDPKVHTE</sequence>
<dbReference type="Proteomes" id="UP000023152">
    <property type="component" value="Unassembled WGS sequence"/>
</dbReference>
<evidence type="ECO:0000313" key="3">
    <source>
        <dbReference type="Proteomes" id="UP000023152"/>
    </source>
</evidence>
<proteinExistence type="predicted"/>
<protein>
    <submittedName>
        <fullName evidence="2">Phytanoyl-CoA dioxygenase</fullName>
    </submittedName>
</protein>
<dbReference type="GO" id="GO:0046872">
    <property type="term" value="F:metal ion binding"/>
    <property type="evidence" value="ECO:0007669"/>
    <property type="project" value="UniProtKB-ARBA"/>
</dbReference>
<keyword evidence="3" id="KW-1185">Reference proteome</keyword>
<dbReference type="AlphaFoldDB" id="X6MRZ9"/>
<dbReference type="GO" id="GO:0051213">
    <property type="term" value="F:dioxygenase activity"/>
    <property type="evidence" value="ECO:0007669"/>
    <property type="project" value="UniProtKB-KW"/>
</dbReference>
<gene>
    <name evidence="2" type="ORF">RFI_20921</name>
</gene>